<dbReference type="RefSeq" id="XP_011312330.1">
    <property type="nucleotide sequence ID" value="XM_011314028.1"/>
</dbReference>
<sequence>MVESSMELKSDPQMFFRHTRMTVPIFNQLLEMMRPSLSKKNHGALVPEERLAITLRYLATGDQVLSIAMAYRVGQSTVYNIIKETCNAIFDILAPDFLRPPEREDWINICHGFWTSF</sequence>
<dbReference type="Proteomes" id="UP000694866">
    <property type="component" value="Unplaced"/>
</dbReference>
<protein>
    <submittedName>
        <fullName evidence="2">Uncharacterized protein</fullName>
    </submittedName>
</protein>
<gene>
    <name evidence="2" type="primary">LOC105272114</name>
</gene>
<evidence type="ECO:0000313" key="2">
    <source>
        <dbReference type="RefSeq" id="XP_011312330.1"/>
    </source>
</evidence>
<dbReference type="GeneID" id="105272114"/>
<accession>A0A9R1TNE2</accession>
<organism evidence="1 2">
    <name type="scientific">Fopius arisanus</name>
    <dbReference type="NCBI Taxonomy" id="64838"/>
    <lineage>
        <taxon>Eukaryota</taxon>
        <taxon>Metazoa</taxon>
        <taxon>Ecdysozoa</taxon>
        <taxon>Arthropoda</taxon>
        <taxon>Hexapoda</taxon>
        <taxon>Insecta</taxon>
        <taxon>Pterygota</taxon>
        <taxon>Neoptera</taxon>
        <taxon>Endopterygota</taxon>
        <taxon>Hymenoptera</taxon>
        <taxon>Apocrita</taxon>
        <taxon>Ichneumonoidea</taxon>
        <taxon>Braconidae</taxon>
        <taxon>Opiinae</taxon>
        <taxon>Fopius</taxon>
    </lineage>
</organism>
<name>A0A9R1TNE2_9HYME</name>
<proteinExistence type="predicted"/>
<reference evidence="2" key="1">
    <citation type="submission" date="2025-08" db="UniProtKB">
        <authorList>
            <consortium name="RefSeq"/>
        </authorList>
    </citation>
    <scope>IDENTIFICATION</scope>
    <source>
        <strain evidence="2">USDA-PBARC FA_bdor</strain>
        <tissue evidence="2">Whole organism</tissue>
    </source>
</reference>
<keyword evidence="1" id="KW-1185">Reference proteome</keyword>
<dbReference type="AlphaFoldDB" id="A0A9R1TNE2"/>
<dbReference type="KEGG" id="fas:105272114"/>
<dbReference type="OrthoDB" id="6741510at2759"/>
<evidence type="ECO:0000313" key="1">
    <source>
        <dbReference type="Proteomes" id="UP000694866"/>
    </source>
</evidence>